<accession>A0A542DVZ3</accession>
<feature type="transmembrane region" description="Helical" evidence="2">
    <location>
        <begin position="82"/>
        <end position="102"/>
    </location>
</feature>
<comment type="caution">
    <text evidence="3">The sequence shown here is derived from an EMBL/GenBank/DDBJ whole genome shotgun (WGS) entry which is preliminary data.</text>
</comment>
<gene>
    <name evidence="3" type="ORF">FB458_0337</name>
</gene>
<dbReference type="Proteomes" id="UP000317893">
    <property type="component" value="Unassembled WGS sequence"/>
</dbReference>
<feature type="region of interest" description="Disordered" evidence="1">
    <location>
        <begin position="312"/>
        <end position="375"/>
    </location>
</feature>
<evidence type="ECO:0000313" key="3">
    <source>
        <dbReference type="EMBL" id="TQJ07279.1"/>
    </source>
</evidence>
<feature type="compositionally biased region" description="Gly residues" evidence="1">
    <location>
        <begin position="344"/>
        <end position="357"/>
    </location>
</feature>
<evidence type="ECO:0008006" key="5">
    <source>
        <dbReference type="Google" id="ProtNLM"/>
    </source>
</evidence>
<protein>
    <recommendedName>
        <fullName evidence="5">O-antigen ligase-like membrane protein</fullName>
    </recommendedName>
</protein>
<feature type="compositionally biased region" description="Low complexity" evidence="1">
    <location>
        <begin position="358"/>
        <end position="368"/>
    </location>
</feature>
<feature type="transmembrane region" description="Helical" evidence="2">
    <location>
        <begin position="463"/>
        <end position="484"/>
    </location>
</feature>
<feature type="compositionally biased region" description="Low complexity" evidence="1">
    <location>
        <begin position="320"/>
        <end position="343"/>
    </location>
</feature>
<evidence type="ECO:0000313" key="4">
    <source>
        <dbReference type="Proteomes" id="UP000317893"/>
    </source>
</evidence>
<feature type="transmembrane region" description="Helical" evidence="2">
    <location>
        <begin position="426"/>
        <end position="451"/>
    </location>
</feature>
<feature type="transmembrane region" description="Helical" evidence="2">
    <location>
        <begin position="490"/>
        <end position="507"/>
    </location>
</feature>
<reference evidence="3 4" key="1">
    <citation type="submission" date="2019-06" db="EMBL/GenBank/DDBJ databases">
        <title>Sequencing the genomes of 1000 actinobacteria strains.</title>
        <authorList>
            <person name="Klenk H.-P."/>
        </authorList>
    </citation>
    <scope>NUCLEOTIDE SEQUENCE [LARGE SCALE GENOMIC DNA]</scope>
    <source>
        <strain evidence="3 4">DSM 18607</strain>
    </source>
</reference>
<feature type="transmembrane region" description="Helical" evidence="2">
    <location>
        <begin position="108"/>
        <end position="125"/>
    </location>
</feature>
<feature type="transmembrane region" description="Helical" evidence="2">
    <location>
        <begin position="188"/>
        <end position="206"/>
    </location>
</feature>
<proteinExistence type="predicted"/>
<feature type="transmembrane region" description="Helical" evidence="2">
    <location>
        <begin position="50"/>
        <end position="70"/>
    </location>
</feature>
<evidence type="ECO:0000256" key="2">
    <source>
        <dbReference type="SAM" id="Phobius"/>
    </source>
</evidence>
<keyword evidence="4" id="KW-1185">Reference proteome</keyword>
<evidence type="ECO:0000256" key="1">
    <source>
        <dbReference type="SAM" id="MobiDB-lite"/>
    </source>
</evidence>
<dbReference type="AlphaFoldDB" id="A0A542DVZ3"/>
<dbReference type="OrthoDB" id="5115781at2"/>
<feature type="transmembrane region" description="Helical" evidence="2">
    <location>
        <begin position="137"/>
        <end position="157"/>
    </location>
</feature>
<feature type="transmembrane region" description="Helical" evidence="2">
    <location>
        <begin position="240"/>
        <end position="258"/>
    </location>
</feature>
<organism evidence="3 4">
    <name type="scientific">Lapillicoccus jejuensis</name>
    <dbReference type="NCBI Taxonomy" id="402171"/>
    <lineage>
        <taxon>Bacteria</taxon>
        <taxon>Bacillati</taxon>
        <taxon>Actinomycetota</taxon>
        <taxon>Actinomycetes</taxon>
        <taxon>Micrococcales</taxon>
        <taxon>Intrasporangiaceae</taxon>
        <taxon>Lapillicoccus</taxon>
    </lineage>
</organism>
<dbReference type="EMBL" id="VFMN01000001">
    <property type="protein sequence ID" value="TQJ07279.1"/>
    <property type="molecule type" value="Genomic_DNA"/>
</dbReference>
<name>A0A542DVZ3_9MICO</name>
<dbReference type="RefSeq" id="WP_141846204.1">
    <property type="nucleotide sequence ID" value="NZ_BAAAPR010000006.1"/>
</dbReference>
<sequence length="520" mass="53142">MTPSSPPPPEPTPAGSRRLRVLPARAVAAARGVQLAGLAYVLLLPVSRTALLALVLALVLASSLVLLLDARAAGGRLVARELRWALLLYVAFLAAWTLWSALRHAPGLTHQLVVWGVAPAVWVAWALTLRGEHVRRVVTTIVVGTLVSGLLLVWWMLHAYDVLPFPAAVARVQGGGSTLVGSALSVRWYGLSAVGLATPVVVAALAMRRESWAPSWRLSLPASLVATTVCIGAGRRAFLLTLALTVLLLLVVRALGLWTTRRAPSWRSALHQVLALAAVAALLLTPLGSNTLYQVGSATAIAAHKVGVALPAPTPPGRKATPTTPSTPGTTAGGTTAPGAGSSTPGGGTPGGSGGTSGDAPPSASTPEEPAPAPALNEDDAIRADEAGELAAGWHGSPVLGRGLGAVLPDGYRRNEARPWDFELQYAVVLMNVGVVGSLVLAACAALVLLAAVRAARRQPRSALVAGAAAALGVVVANATNPYLQAPGHQWTLFLGAGVANGILVAGHRRGSDRPASAAD</sequence>
<keyword evidence="2" id="KW-1133">Transmembrane helix</keyword>
<keyword evidence="2" id="KW-0812">Transmembrane</keyword>
<keyword evidence="2" id="KW-0472">Membrane</keyword>